<evidence type="ECO:0000313" key="2">
    <source>
        <dbReference type="Proteomes" id="UP000183413"/>
    </source>
</evidence>
<accession>A0A1I5PKM4</accession>
<keyword evidence="2" id="KW-1185">Reference proteome</keyword>
<name>A0A1I5PKM4_9ACTN</name>
<proteinExistence type="predicted"/>
<gene>
    <name evidence="1" type="ORF">SAMN04489713_113175</name>
</gene>
<organism evidence="1 2">
    <name type="scientific">Actinomadura madurae</name>
    <dbReference type="NCBI Taxonomy" id="1993"/>
    <lineage>
        <taxon>Bacteria</taxon>
        <taxon>Bacillati</taxon>
        <taxon>Actinomycetota</taxon>
        <taxon>Actinomycetes</taxon>
        <taxon>Streptosporangiales</taxon>
        <taxon>Thermomonosporaceae</taxon>
        <taxon>Actinomadura</taxon>
    </lineage>
</organism>
<dbReference type="EMBL" id="FOVH01000013">
    <property type="protein sequence ID" value="SFP34678.1"/>
    <property type="molecule type" value="Genomic_DNA"/>
</dbReference>
<dbReference type="Proteomes" id="UP000183413">
    <property type="component" value="Unassembled WGS sequence"/>
</dbReference>
<dbReference type="GeneID" id="99647428"/>
<protein>
    <submittedName>
        <fullName evidence="1">Uncharacterized protein</fullName>
    </submittedName>
</protein>
<reference evidence="1 2" key="1">
    <citation type="submission" date="2016-10" db="EMBL/GenBank/DDBJ databases">
        <authorList>
            <person name="de Groot N.N."/>
        </authorList>
    </citation>
    <scope>NUCLEOTIDE SEQUENCE [LARGE SCALE GENOMIC DNA]</scope>
    <source>
        <strain evidence="1 2">DSM 43067</strain>
    </source>
</reference>
<dbReference type="RefSeq" id="WP_256255552.1">
    <property type="nucleotide sequence ID" value="NZ_CP083237.1"/>
</dbReference>
<dbReference type="AlphaFoldDB" id="A0A1I5PKM4"/>
<evidence type="ECO:0000313" key="1">
    <source>
        <dbReference type="EMBL" id="SFP34678.1"/>
    </source>
</evidence>
<sequence length="42" mass="4463">MRILITLALLLAAVFGIPPVRRRALASFVRATGTAVRTEPGS</sequence>
<dbReference type="InParanoid" id="A0A1I5PKM4"/>